<reference evidence="2" key="1">
    <citation type="submission" date="2022-08" db="EMBL/GenBank/DDBJ databases">
        <title>Genome analysis of Corynebacteriales strain.</title>
        <authorList>
            <person name="Lee S.D."/>
        </authorList>
    </citation>
    <scope>NUCLEOTIDE SEQUENCE</scope>
    <source>
        <strain evidence="2">D3-21</strain>
    </source>
</reference>
<gene>
    <name evidence="2" type="ORF">NVS88_14825</name>
</gene>
<dbReference type="AlphaFoldDB" id="A0A9X4REQ5"/>
<dbReference type="RefSeq" id="WP_332520268.1">
    <property type="nucleotide sequence ID" value="NZ_JANRHA010000009.1"/>
</dbReference>
<organism evidence="2 3">
    <name type="scientific">Speluncibacter jeojiensis</name>
    <dbReference type="NCBI Taxonomy" id="2710754"/>
    <lineage>
        <taxon>Bacteria</taxon>
        <taxon>Bacillati</taxon>
        <taxon>Actinomycetota</taxon>
        <taxon>Actinomycetes</taxon>
        <taxon>Mycobacteriales</taxon>
        <taxon>Speluncibacteraceae</taxon>
        <taxon>Speluncibacter</taxon>
    </lineage>
</organism>
<evidence type="ECO:0000313" key="2">
    <source>
        <dbReference type="EMBL" id="MDG3015833.1"/>
    </source>
</evidence>
<evidence type="ECO:0000256" key="1">
    <source>
        <dbReference type="SAM" id="MobiDB-lite"/>
    </source>
</evidence>
<sequence length="245" mass="28285">MSVPAKDAPRGSGRNAHKETGQLSVMIRTYRFFVGLHQLDDRTPHVPTPKELDEQRKWEWKRPPRWDFTPGKRLRLCLYADLHYGWDRKWADSKTRSVLEAGLPEALQAMEDAADKEDARKAAERAALEESHRRREAAEQLIGARHAENVRGEVLEQQLAQWQHVTVLRQYLDAMAATIDLLTDEQDRASATEWLHWCRRHVDSRDPLARPIAMPPIRRPTWQERAGLLDQIMTELAGQSVPPRG</sequence>
<dbReference type="Proteomes" id="UP001152755">
    <property type="component" value="Unassembled WGS sequence"/>
</dbReference>
<feature type="region of interest" description="Disordered" evidence="1">
    <location>
        <begin position="1"/>
        <end position="20"/>
    </location>
</feature>
<keyword evidence="3" id="KW-1185">Reference proteome</keyword>
<name>A0A9X4REQ5_9ACTN</name>
<proteinExistence type="predicted"/>
<comment type="caution">
    <text evidence="2">The sequence shown here is derived from an EMBL/GenBank/DDBJ whole genome shotgun (WGS) entry which is preliminary data.</text>
</comment>
<protein>
    <submittedName>
        <fullName evidence="2">Uncharacterized protein</fullName>
    </submittedName>
</protein>
<dbReference type="EMBL" id="JANRHA010000009">
    <property type="protein sequence ID" value="MDG3015833.1"/>
    <property type="molecule type" value="Genomic_DNA"/>
</dbReference>
<accession>A0A9X4REQ5</accession>
<evidence type="ECO:0000313" key="3">
    <source>
        <dbReference type="Proteomes" id="UP001152755"/>
    </source>
</evidence>